<evidence type="ECO:0000256" key="1">
    <source>
        <dbReference type="SAM" id="MobiDB-lite"/>
    </source>
</evidence>
<dbReference type="EMBL" id="CP069482">
    <property type="protein sequence ID" value="QRO78968.1"/>
    <property type="molecule type" value="Genomic_DNA"/>
</dbReference>
<name>A0A892I9Z4_9BURK</name>
<reference evidence="2 3" key="1">
    <citation type="submission" date="2021-02" db="EMBL/GenBank/DDBJ databases">
        <title>FDA dAtabase for Regulatory Grade micrObial Sequences (FDA-ARGOS): Supporting development and validation of Infectious Disease Dx tests.</title>
        <authorList>
            <person name="Minogue T."/>
            <person name="Wolcott M."/>
            <person name="Wasieloski L."/>
            <person name="Aguilar W."/>
            <person name="Moore D."/>
            <person name="Jaissle J."/>
            <person name="Tallon L."/>
            <person name="Sadzewicz L."/>
            <person name="Zhao X."/>
            <person name="Boylan J."/>
            <person name="Ott S."/>
            <person name="Bowen H."/>
            <person name="Vavikolanu K."/>
            <person name="Mehta A."/>
            <person name="Aluvathingal J."/>
            <person name="Nadendla S."/>
            <person name="Yan Y."/>
            <person name="Sichtig H."/>
        </authorList>
    </citation>
    <scope>NUCLEOTIDE SEQUENCE [LARGE SCALE GENOMIC DNA]</scope>
    <source>
        <strain evidence="2 3">FDAARGOS_1272</strain>
    </source>
</reference>
<keyword evidence="3" id="KW-1185">Reference proteome</keyword>
<sequence>MTTTHNEKSPAPEQASEAVHQRPVPKVDTCTADPAAETIVGARVDCSNGTSSKVRSADALTVAAALEAYEKASIAASECEDVGDARVAFVRSIIASAPVERPAAVPIPYDGLTEEFTDEVARLADDAPGIREAVSAALENSNAIIAPQGNAAPAPAGERAALVERVLGMFEAWPKDEPGPTHEPESQYRLGYNTALEDVLTAIDAGAPIRRAASANETDDYETRRKVAEALGIVWPGTRDGKRTGFAWSYLLGCIKDLSSDVRHIYGAYGDACARASANETGAEGAAVAWMRIDDPRDCISDAKKRDMIEHAGAPGARLAENYSIALGKIGPAQAAEPVAWDFRMISRDVPADWHRCASKVHADELRKPDYAGVIEVRDLFDAPQPTGQADAREGLTDEQREAIEYAARWLEENVSNRYAYTAAKQLRALLQGANHAE</sequence>
<dbReference type="AlphaFoldDB" id="A0A892I9Z4"/>
<evidence type="ECO:0000313" key="3">
    <source>
        <dbReference type="Proteomes" id="UP000625568"/>
    </source>
</evidence>
<gene>
    <name evidence="2" type="ORF">I6K02_13905</name>
</gene>
<proteinExistence type="predicted"/>
<feature type="compositionally biased region" description="Basic and acidic residues" evidence="1">
    <location>
        <begin position="1"/>
        <end position="10"/>
    </location>
</feature>
<feature type="region of interest" description="Disordered" evidence="1">
    <location>
        <begin position="1"/>
        <end position="29"/>
    </location>
</feature>
<evidence type="ECO:0000313" key="2">
    <source>
        <dbReference type="EMBL" id="QRO78968.1"/>
    </source>
</evidence>
<organism evidence="2 3">
    <name type="scientific">Burkholderia dolosa</name>
    <dbReference type="NCBI Taxonomy" id="152500"/>
    <lineage>
        <taxon>Bacteria</taxon>
        <taxon>Pseudomonadati</taxon>
        <taxon>Pseudomonadota</taxon>
        <taxon>Betaproteobacteria</taxon>
        <taxon>Burkholderiales</taxon>
        <taxon>Burkholderiaceae</taxon>
        <taxon>Burkholderia</taxon>
        <taxon>Burkholderia cepacia complex</taxon>
    </lineage>
</organism>
<dbReference type="RefSeq" id="WP_045552470.1">
    <property type="nucleotide sequence ID" value="NZ_CABVPR010000006.1"/>
</dbReference>
<accession>A0A892I9Z4</accession>
<dbReference type="GeneID" id="93127749"/>
<protein>
    <submittedName>
        <fullName evidence="2">Uncharacterized protein</fullName>
    </submittedName>
</protein>
<dbReference type="Proteomes" id="UP000625568">
    <property type="component" value="Chromosome 1"/>
</dbReference>